<comment type="pathway">
    <text evidence="2 11">Cofactor biosynthesis; NAD(+) biosynthesis; deamido-NAD(+) from nicotinate D-ribonucleotide: step 1/1.</text>
</comment>
<dbReference type="UniPathway" id="UPA00253">
    <property type="reaction ID" value="UER00332"/>
</dbReference>
<dbReference type="STRING" id="1549855.AY555_01995"/>
<dbReference type="InterPro" id="IPR004821">
    <property type="entry name" value="Cyt_trans-like"/>
</dbReference>
<feature type="domain" description="Cytidyltransferase-like" evidence="12">
    <location>
        <begin position="20"/>
        <end position="198"/>
    </location>
</feature>
<dbReference type="Pfam" id="PF01467">
    <property type="entry name" value="CTP_transf_like"/>
    <property type="match status" value="1"/>
</dbReference>
<dbReference type="GO" id="GO:0005524">
    <property type="term" value="F:ATP binding"/>
    <property type="evidence" value="ECO:0007669"/>
    <property type="project" value="UniProtKB-KW"/>
</dbReference>
<evidence type="ECO:0000256" key="3">
    <source>
        <dbReference type="ARBA" id="ARBA00009014"/>
    </source>
</evidence>
<evidence type="ECO:0000256" key="1">
    <source>
        <dbReference type="ARBA" id="ARBA00002324"/>
    </source>
</evidence>
<dbReference type="HAMAP" id="MF_00244">
    <property type="entry name" value="NaMN_adenylyltr"/>
    <property type="match status" value="1"/>
</dbReference>
<dbReference type="AlphaFoldDB" id="A0A143DFF9"/>
<keyword evidence="9 11" id="KW-0520">NAD</keyword>
<sequence length="208" mass="23566">MTFPGPVPSRGDHRRRKIGLLGGSFNPAHDGHRHISLEAIRRLGLDEVWWLVSPQNPLKPRAGMLPLPIRIEKARHIARHPRIRVSSLESHLPSRFTANTLRALKTRFPAAQFVWLMGADNMLQIPHWYRWPTIFSLVPVAILDRGEYAGRALVGTAAQRFLRFRVAASQVSDLAGKTPPAWAFLRIRLHPASSTAIRSQRRKPEEPT</sequence>
<proteinExistence type="inferred from homology"/>
<dbReference type="PANTHER" id="PTHR39321:SF3">
    <property type="entry name" value="PHOSPHOPANTETHEINE ADENYLYLTRANSFERASE"/>
    <property type="match status" value="1"/>
</dbReference>
<keyword evidence="7 11" id="KW-0547">Nucleotide-binding</keyword>
<protein>
    <recommendedName>
        <fullName evidence="11">Probable nicotinate-nucleotide adenylyltransferase</fullName>
        <ecNumber evidence="11">2.7.7.18</ecNumber>
    </recommendedName>
    <alternativeName>
        <fullName evidence="11">Deamido-NAD(+) diphosphorylase</fullName>
    </alternativeName>
    <alternativeName>
        <fullName evidence="11">Deamido-NAD(+) pyrophosphorylase</fullName>
    </alternativeName>
    <alternativeName>
        <fullName evidence="11">Nicotinate mononucleotide adenylyltransferase</fullName>
        <shortName evidence="11">NaMN adenylyltransferase</shortName>
    </alternativeName>
</protein>
<dbReference type="Proteomes" id="UP000076066">
    <property type="component" value="Chromosome"/>
</dbReference>
<dbReference type="Gene3D" id="3.40.50.620">
    <property type="entry name" value="HUPs"/>
    <property type="match status" value="1"/>
</dbReference>
<evidence type="ECO:0000313" key="13">
    <source>
        <dbReference type="EMBL" id="AMW35485.1"/>
    </source>
</evidence>
<comment type="function">
    <text evidence="1 11">Catalyzes the reversible adenylation of nicotinate mononucleotide (NaMN) to nicotinic acid adenine dinucleotide (NaAD).</text>
</comment>
<organism evidence="13 14">
    <name type="scientific">Haematospirillum jordaniae</name>
    <dbReference type="NCBI Taxonomy" id="1549855"/>
    <lineage>
        <taxon>Bacteria</taxon>
        <taxon>Pseudomonadati</taxon>
        <taxon>Pseudomonadota</taxon>
        <taxon>Alphaproteobacteria</taxon>
        <taxon>Rhodospirillales</taxon>
        <taxon>Novispirillaceae</taxon>
        <taxon>Haematospirillum</taxon>
    </lineage>
</organism>
<accession>A0A143DFF9</accession>
<dbReference type="EC" id="2.7.7.18" evidence="11"/>
<dbReference type="NCBIfam" id="NF000843">
    <property type="entry name" value="PRK00071.2-2"/>
    <property type="match status" value="1"/>
</dbReference>
<evidence type="ECO:0000256" key="2">
    <source>
        <dbReference type="ARBA" id="ARBA00005019"/>
    </source>
</evidence>
<evidence type="ECO:0000256" key="6">
    <source>
        <dbReference type="ARBA" id="ARBA00022695"/>
    </source>
</evidence>
<evidence type="ECO:0000256" key="10">
    <source>
        <dbReference type="ARBA" id="ARBA00048721"/>
    </source>
</evidence>
<evidence type="ECO:0000256" key="5">
    <source>
        <dbReference type="ARBA" id="ARBA00022679"/>
    </source>
</evidence>
<dbReference type="OrthoDB" id="5295945at2"/>
<dbReference type="CDD" id="cd02165">
    <property type="entry name" value="NMNAT"/>
    <property type="match status" value="1"/>
</dbReference>
<comment type="catalytic activity">
    <reaction evidence="10 11">
        <text>nicotinate beta-D-ribonucleotide + ATP + H(+) = deamido-NAD(+) + diphosphate</text>
        <dbReference type="Rhea" id="RHEA:22860"/>
        <dbReference type="ChEBI" id="CHEBI:15378"/>
        <dbReference type="ChEBI" id="CHEBI:30616"/>
        <dbReference type="ChEBI" id="CHEBI:33019"/>
        <dbReference type="ChEBI" id="CHEBI:57502"/>
        <dbReference type="ChEBI" id="CHEBI:58437"/>
        <dbReference type="EC" id="2.7.7.18"/>
    </reaction>
</comment>
<evidence type="ECO:0000256" key="9">
    <source>
        <dbReference type="ARBA" id="ARBA00023027"/>
    </source>
</evidence>
<reference evidence="13 14" key="1">
    <citation type="submission" date="2016-02" db="EMBL/GenBank/DDBJ databases">
        <title>Complete Genome of H5569, the type strain of the newly described species Haematospirillium jordaniae.</title>
        <authorList>
            <person name="Nicholson A.C."/>
            <person name="Humrighouse B.W."/>
            <person name="Loparov V."/>
            <person name="McQuiston J.R."/>
        </authorList>
    </citation>
    <scope>NUCLEOTIDE SEQUENCE [LARGE SCALE GENOMIC DNA]</scope>
    <source>
        <strain evidence="13 14">H5569</strain>
    </source>
</reference>
<evidence type="ECO:0000259" key="12">
    <source>
        <dbReference type="Pfam" id="PF01467"/>
    </source>
</evidence>
<keyword evidence="14" id="KW-1185">Reference proteome</keyword>
<keyword evidence="4 11" id="KW-0662">Pyridine nucleotide biosynthesis</keyword>
<dbReference type="PANTHER" id="PTHR39321">
    <property type="entry name" value="NICOTINATE-NUCLEOTIDE ADENYLYLTRANSFERASE-RELATED"/>
    <property type="match status" value="1"/>
</dbReference>
<dbReference type="SUPFAM" id="SSF52374">
    <property type="entry name" value="Nucleotidylyl transferase"/>
    <property type="match status" value="1"/>
</dbReference>
<keyword evidence="8 11" id="KW-0067">ATP-binding</keyword>
<evidence type="ECO:0000313" key="14">
    <source>
        <dbReference type="Proteomes" id="UP000076066"/>
    </source>
</evidence>
<gene>
    <name evidence="11" type="primary">nadD</name>
    <name evidence="13" type="ORF">AY555_01995</name>
</gene>
<dbReference type="GO" id="GO:0004515">
    <property type="term" value="F:nicotinate-nucleotide adenylyltransferase activity"/>
    <property type="evidence" value="ECO:0007669"/>
    <property type="project" value="UniProtKB-UniRule"/>
</dbReference>
<name>A0A143DFF9_9PROT</name>
<dbReference type="InterPro" id="IPR005248">
    <property type="entry name" value="NadD/NMNAT"/>
</dbReference>
<dbReference type="KEGG" id="hjo:AY555_01995"/>
<evidence type="ECO:0000256" key="7">
    <source>
        <dbReference type="ARBA" id="ARBA00022741"/>
    </source>
</evidence>
<evidence type="ECO:0000256" key="11">
    <source>
        <dbReference type="HAMAP-Rule" id="MF_00244"/>
    </source>
</evidence>
<dbReference type="EMBL" id="CP014525">
    <property type="protein sequence ID" value="AMW35485.1"/>
    <property type="molecule type" value="Genomic_DNA"/>
</dbReference>
<comment type="similarity">
    <text evidence="3 11">Belongs to the NadD family.</text>
</comment>
<evidence type="ECO:0000256" key="8">
    <source>
        <dbReference type="ARBA" id="ARBA00022840"/>
    </source>
</evidence>
<dbReference type="InterPro" id="IPR014729">
    <property type="entry name" value="Rossmann-like_a/b/a_fold"/>
</dbReference>
<evidence type="ECO:0000256" key="4">
    <source>
        <dbReference type="ARBA" id="ARBA00022642"/>
    </source>
</evidence>
<keyword evidence="5 11" id="KW-0808">Transferase</keyword>
<keyword evidence="6 11" id="KW-0548">Nucleotidyltransferase</keyword>
<dbReference type="GO" id="GO:0009435">
    <property type="term" value="P:NAD+ biosynthetic process"/>
    <property type="evidence" value="ECO:0007669"/>
    <property type="project" value="UniProtKB-UniRule"/>
</dbReference>